<evidence type="ECO:0000259" key="5">
    <source>
        <dbReference type="Pfam" id="PF24883"/>
    </source>
</evidence>
<feature type="domain" description="Nephrocystin 3-like N-terminal" evidence="5">
    <location>
        <begin position="196"/>
        <end position="353"/>
    </location>
</feature>
<dbReference type="Pfam" id="PF12796">
    <property type="entry name" value="Ank_2"/>
    <property type="match status" value="1"/>
</dbReference>
<dbReference type="Gene3D" id="1.25.40.20">
    <property type="entry name" value="Ankyrin repeat-containing domain"/>
    <property type="match status" value="1"/>
</dbReference>
<feature type="repeat" description="ANK" evidence="2">
    <location>
        <begin position="693"/>
        <end position="725"/>
    </location>
</feature>
<feature type="domain" description="GPI inositol-deacylase winged helix" evidence="4">
    <location>
        <begin position="470"/>
        <end position="549"/>
    </location>
</feature>
<dbReference type="PANTHER" id="PTHR10039:SF16">
    <property type="entry name" value="GPI INOSITOL-DEACYLASE"/>
    <property type="match status" value="1"/>
</dbReference>
<keyword evidence="1" id="KW-0677">Repeat</keyword>
<reference evidence="6 7" key="2">
    <citation type="journal article" date="2017" name="Sci. Rep.">
        <title>A mobile pathogenicity chromosome in Fusarium oxysporum for infection of multiple cucurbit species.</title>
        <authorList>
            <person name="van Dam P."/>
            <person name="Fokkens L."/>
            <person name="Ayukawa Y."/>
            <person name="van der Gragt M."/>
            <person name="Ter Horst A."/>
            <person name="Brankovics B."/>
            <person name="Houterman P.M."/>
            <person name="Arie T."/>
            <person name="Rep M."/>
        </authorList>
    </citation>
    <scope>NUCLEOTIDE SEQUENCE [LARGE SCALE GENOMIC DNA]</scope>
    <source>
        <strain evidence="6 7">Forc016</strain>
    </source>
</reference>
<dbReference type="SUPFAM" id="SSF51735">
    <property type="entry name" value="NAD(P)-binding Rossmann-fold domains"/>
    <property type="match status" value="1"/>
</dbReference>
<dbReference type="Pfam" id="PF24883">
    <property type="entry name" value="NPHP3_N"/>
    <property type="match status" value="1"/>
</dbReference>
<dbReference type="Gene3D" id="3.40.50.720">
    <property type="entry name" value="NAD(P)-binding Rossmann-like Domain"/>
    <property type="match status" value="1"/>
</dbReference>
<organism evidence="6 7">
    <name type="scientific">Fusarium oxysporum f. sp. radicis-cucumerinum</name>
    <dbReference type="NCBI Taxonomy" id="327505"/>
    <lineage>
        <taxon>Eukaryota</taxon>
        <taxon>Fungi</taxon>
        <taxon>Dikarya</taxon>
        <taxon>Ascomycota</taxon>
        <taxon>Pezizomycotina</taxon>
        <taxon>Sordariomycetes</taxon>
        <taxon>Hypocreomycetidae</taxon>
        <taxon>Hypocreales</taxon>
        <taxon>Nectriaceae</taxon>
        <taxon>Fusarium</taxon>
        <taxon>Fusarium oxysporum species complex</taxon>
    </lineage>
</organism>
<dbReference type="Proteomes" id="UP000219602">
    <property type="component" value="Chromosome 9"/>
</dbReference>
<reference evidence="6 7" key="1">
    <citation type="journal article" date="2016" name="Environ. Microbiol.">
        <title>Effector profiles distinguish formae speciales of Fusarium oxysporum.</title>
        <authorList>
            <person name="van Dam P."/>
            <person name="Fokkens L."/>
            <person name="Schmidt S.M."/>
            <person name="Linmans J.H."/>
            <person name="Kistler H.C."/>
            <person name="Ma L.J."/>
            <person name="Rep M."/>
        </authorList>
    </citation>
    <scope>NUCLEOTIDE SEQUENCE [LARGE SCALE GENOMIC DNA]</scope>
    <source>
        <strain evidence="6 7">Forc016</strain>
    </source>
</reference>
<dbReference type="PROSITE" id="PS50297">
    <property type="entry name" value="ANK_REP_REGION"/>
    <property type="match status" value="1"/>
</dbReference>
<evidence type="ECO:0000313" key="6">
    <source>
        <dbReference type="EMBL" id="PCD31350.1"/>
    </source>
</evidence>
<dbReference type="InterPro" id="IPR036770">
    <property type="entry name" value="Ankyrin_rpt-contain_sf"/>
</dbReference>
<dbReference type="PANTHER" id="PTHR10039">
    <property type="entry name" value="AMELOGENIN"/>
    <property type="match status" value="1"/>
</dbReference>
<proteinExistence type="predicted"/>
<dbReference type="InterPro" id="IPR008030">
    <property type="entry name" value="NmrA-like"/>
</dbReference>
<dbReference type="PROSITE" id="PS50088">
    <property type="entry name" value="ANK_REPEAT"/>
    <property type="match status" value="1"/>
</dbReference>
<dbReference type="InterPro" id="IPR056884">
    <property type="entry name" value="NPHP3-like_N"/>
</dbReference>
<evidence type="ECO:0000256" key="1">
    <source>
        <dbReference type="ARBA" id="ARBA00022737"/>
    </source>
</evidence>
<dbReference type="SUPFAM" id="SSF48403">
    <property type="entry name" value="Ankyrin repeat"/>
    <property type="match status" value="1"/>
</dbReference>
<dbReference type="EMBL" id="MABQ02000007">
    <property type="protein sequence ID" value="PCD31350.1"/>
    <property type="molecule type" value="Genomic_DNA"/>
</dbReference>
<keyword evidence="2" id="KW-0040">ANK repeat</keyword>
<dbReference type="Gene3D" id="3.90.25.10">
    <property type="entry name" value="UDP-galactose 4-epimerase, domain 1"/>
    <property type="match status" value="1"/>
</dbReference>
<comment type="caution">
    <text evidence="6">The sequence shown here is derived from an EMBL/GenBank/DDBJ whole genome shotgun (WGS) entry which is preliminary data.</text>
</comment>
<evidence type="ECO:0000313" key="7">
    <source>
        <dbReference type="Proteomes" id="UP000219602"/>
    </source>
</evidence>
<dbReference type="AlphaFoldDB" id="A0A2H3GP05"/>
<dbReference type="Pfam" id="PF22939">
    <property type="entry name" value="WHD_GPIID"/>
    <property type="match status" value="1"/>
</dbReference>
<feature type="domain" description="NmrA-like" evidence="3">
    <location>
        <begin position="830"/>
        <end position="1071"/>
    </location>
</feature>
<dbReference type="Gene3D" id="3.40.50.300">
    <property type="entry name" value="P-loop containing nucleotide triphosphate hydrolases"/>
    <property type="match status" value="1"/>
</dbReference>
<dbReference type="SMART" id="SM00248">
    <property type="entry name" value="ANK"/>
    <property type="match status" value="3"/>
</dbReference>
<dbReference type="InterPro" id="IPR027417">
    <property type="entry name" value="P-loop_NTPase"/>
</dbReference>
<accession>A0A2H3GP05</accession>
<dbReference type="InterPro" id="IPR054471">
    <property type="entry name" value="GPIID_WHD"/>
</dbReference>
<gene>
    <name evidence="6" type="ORF">AU210_011005</name>
</gene>
<evidence type="ECO:0000259" key="4">
    <source>
        <dbReference type="Pfam" id="PF22939"/>
    </source>
</evidence>
<name>A0A2H3GP05_FUSOX</name>
<evidence type="ECO:0000256" key="2">
    <source>
        <dbReference type="PROSITE-ProRule" id="PRU00023"/>
    </source>
</evidence>
<evidence type="ECO:0000259" key="3">
    <source>
        <dbReference type="Pfam" id="PF05368"/>
    </source>
</evidence>
<dbReference type="STRING" id="327505.A0A2H3GP05"/>
<dbReference type="InterPro" id="IPR036291">
    <property type="entry name" value="NAD(P)-bd_dom_sf"/>
</dbReference>
<sequence>MVDPISIIGLVGQISDLIQRAYNYGKAVHDAHSDMRKLYTELLGLKGVLEQLEKLDIASAEPHIADLIRSKEFRKTLSSTSELVGRLVENLNKKQTSSRRVNAFLWPWVKDDVKADIQDLERVKTWFIVMMMAENSTQMEVLLIESHEILNIAREGQEKGKLKDEEEKREKIREWIQPFSPKQLHAKVIKKRMESTGSWFLDGDFKAWRDGGAGSPRILWLRGKSGSGKSTLHAAAVEQLKSYQQEDPKIGQAYFYCSFDDRESQQPLNILGSILHQLSEQHPEGLEGIDQLRKSGEVLGENSILKLTSQYVSNFDKFYISVDAINESFSCIEVFEMLLQLVTENSNVRLFVTAISSCSHWPEDLQLEEPPEMIEVDMGTEDVDRDIDFYITTRISGERLLRRLSNETKLELREKVLGNAKGMFRYAQCQLDSLSTLRTAKMVFNALYDLPKDIYEVYEKILLTIPEADRLLARESLFFLSVALRPLTIQELAEAAVLDDYEARIDEECRLPEPMVLLEICQGLVDYDAATSVVRLAHSSVRAYITSSHTNEGDVAWFSYNIPGIHADIANKCLLYLLLESFQDGCCTNEELEKKYREYPLLRYASRYWPLHARLSDNYGRQEDSAMTFCLSSKKAGRGNFSFWVQCLMPDASREAIMASEPLYYASSFGLAGLVKSLLTSQGVDVDARGGRFRSSALHVACYRGHVEIARQLLECGADINLLDSDGRTALFWAKRLGRKEIVDLLEDPKYAQTKSRSLVTLSEDMDYPMWFCCVCNGGPQRGRFNHCRGCRSHERCEKCIKLAGLMGVENVPESQINYPFLRFINMAIVAIAGGTGGVGKTIVEHLQHHGAHKLFILGRKAPAESTPESPTFLVVDYSSVEALTILLEDHKIDTVVSAINLETDAGSQSQLSLIAAADKSQTTRRLIPSEFVTPIDEDDPSSGPGIGGWIPNARALKQTSLEYIRISIGFFSDYWGMPHIKSNLKTFRWLLDMEKGIAVIPGSGNEKFTVTYSEDLARFIVRLIDTDEKWPQRGFLSGSDISVNELMEIAERIRGSKMEILYDPVDKLEQGDATLLWHPEEVTEDEFKPLLAGLCRMIIAGACILPDDDRRLDKRFPDVPLTSVEEIIAKAWGGKSFSV</sequence>
<dbReference type="Pfam" id="PF05368">
    <property type="entry name" value="NmrA"/>
    <property type="match status" value="1"/>
</dbReference>
<dbReference type="SUPFAM" id="SSF52540">
    <property type="entry name" value="P-loop containing nucleoside triphosphate hydrolases"/>
    <property type="match status" value="1"/>
</dbReference>
<protein>
    <submittedName>
        <fullName evidence="6">Uncharacterized protein</fullName>
    </submittedName>
</protein>
<dbReference type="InterPro" id="IPR002110">
    <property type="entry name" value="Ankyrin_rpt"/>
</dbReference>